<dbReference type="Gene3D" id="3.20.20.80">
    <property type="entry name" value="Glycosidases"/>
    <property type="match status" value="1"/>
</dbReference>
<evidence type="ECO:0000256" key="3">
    <source>
        <dbReference type="ARBA" id="ARBA00023277"/>
    </source>
</evidence>
<dbReference type="InterPro" id="IPR001547">
    <property type="entry name" value="Glyco_hydro_5"/>
</dbReference>
<dbReference type="PANTHER" id="PTHR31297">
    <property type="entry name" value="GLUCAN ENDO-1,6-BETA-GLUCOSIDASE B"/>
    <property type="match status" value="1"/>
</dbReference>
<keyword evidence="9" id="KW-1185">Reference proteome</keyword>
<organism evidence="8 9">
    <name type="scientific">Effrenium voratum</name>
    <dbReference type="NCBI Taxonomy" id="2562239"/>
    <lineage>
        <taxon>Eukaryota</taxon>
        <taxon>Sar</taxon>
        <taxon>Alveolata</taxon>
        <taxon>Dinophyceae</taxon>
        <taxon>Suessiales</taxon>
        <taxon>Symbiodiniaceae</taxon>
        <taxon>Effrenium</taxon>
    </lineage>
</organism>
<reference evidence="8" key="1">
    <citation type="submission" date="2023-08" db="EMBL/GenBank/DDBJ databases">
        <authorList>
            <person name="Chen Y."/>
            <person name="Shah S."/>
            <person name="Dougan E. K."/>
            <person name="Thang M."/>
            <person name="Chan C."/>
        </authorList>
    </citation>
    <scope>NUCLEOTIDE SEQUENCE</scope>
</reference>
<evidence type="ECO:0000256" key="5">
    <source>
        <dbReference type="ARBA" id="ARBA00023326"/>
    </source>
</evidence>
<comment type="similarity">
    <text evidence="1 6">Belongs to the glycosyl hydrolase 5 (cellulase A) family.</text>
</comment>
<comment type="caution">
    <text evidence="8">The sequence shown here is derived from an EMBL/GenBank/DDBJ whole genome shotgun (WGS) entry which is preliminary data.</text>
</comment>
<evidence type="ECO:0000256" key="4">
    <source>
        <dbReference type="ARBA" id="ARBA00023295"/>
    </source>
</evidence>
<protein>
    <recommendedName>
        <fullName evidence="7">Glycoside hydrolase family 5 domain-containing protein</fullName>
    </recommendedName>
</protein>
<evidence type="ECO:0000256" key="2">
    <source>
        <dbReference type="ARBA" id="ARBA00022801"/>
    </source>
</evidence>
<dbReference type="GO" id="GO:0005576">
    <property type="term" value="C:extracellular region"/>
    <property type="evidence" value="ECO:0007669"/>
    <property type="project" value="TreeGrafter"/>
</dbReference>
<evidence type="ECO:0000259" key="7">
    <source>
        <dbReference type="Pfam" id="PF00150"/>
    </source>
</evidence>
<dbReference type="SUPFAM" id="SSF51445">
    <property type="entry name" value="(Trans)glycosidases"/>
    <property type="match status" value="1"/>
</dbReference>
<feature type="domain" description="Glycoside hydrolase family 5" evidence="7">
    <location>
        <begin position="93"/>
        <end position="360"/>
    </location>
</feature>
<feature type="non-terminal residue" evidence="8">
    <location>
        <position position="383"/>
    </location>
</feature>
<proteinExistence type="inferred from homology"/>
<dbReference type="InterPro" id="IPR050386">
    <property type="entry name" value="Glycosyl_hydrolase_5"/>
</dbReference>
<evidence type="ECO:0000313" key="8">
    <source>
        <dbReference type="EMBL" id="CAJ1378396.1"/>
    </source>
</evidence>
<dbReference type="GO" id="GO:0009986">
    <property type="term" value="C:cell surface"/>
    <property type="evidence" value="ECO:0007669"/>
    <property type="project" value="TreeGrafter"/>
</dbReference>
<dbReference type="EMBL" id="CAUJNA010000539">
    <property type="protein sequence ID" value="CAJ1378396.1"/>
    <property type="molecule type" value="Genomic_DNA"/>
</dbReference>
<dbReference type="Pfam" id="PF00150">
    <property type="entry name" value="Cellulase"/>
    <property type="match status" value="1"/>
</dbReference>
<dbReference type="GO" id="GO:0008422">
    <property type="term" value="F:beta-glucosidase activity"/>
    <property type="evidence" value="ECO:0007669"/>
    <property type="project" value="TreeGrafter"/>
</dbReference>
<evidence type="ECO:0000256" key="6">
    <source>
        <dbReference type="RuleBase" id="RU361153"/>
    </source>
</evidence>
<dbReference type="GO" id="GO:0009251">
    <property type="term" value="P:glucan catabolic process"/>
    <property type="evidence" value="ECO:0007669"/>
    <property type="project" value="TreeGrafter"/>
</dbReference>
<keyword evidence="4 6" id="KW-0326">Glycosidase</keyword>
<accession>A0AA36I0C5</accession>
<sequence length="383" mass="43332">LGYSALRAPKPSAVFSRAANMRFLGLLVLRALAEDACEPDAGALVQTLTKVATTSHSSSLECASAFEKMERGINIGNTFDYPGMGRAPEEVEAHVKWAQEQGFKHIRVPVTWNGNFDADSTLTKSVTAVVDYAMGLGLYVVIDTHHEHWLKDHYDSSKELRDQFWKLWFDIATHFESRSSLLIFEILNEPENAFGSWSDEWVKPFEELGVNRTREINAIGYDAVRSVSKDRMVFLSPNALGNIGALGYVYPNRSNLPGGGSDACLGVTVHTYDPWDFAGDTGNNDFYGSIESMKQGFYDVFSQINVWQYIGSGTKIYIGEYGLGRRECCYEERNTDLVREYYRFVTNHFRANGWACAVWDDQGWFALYSKQEYGIHKHIFLPY</sequence>
<dbReference type="PANTHER" id="PTHR31297:SF41">
    <property type="entry name" value="ENDOGLUCANASE, PUTATIVE (AFU_ORTHOLOGUE AFUA_5G01830)-RELATED"/>
    <property type="match status" value="1"/>
</dbReference>
<name>A0AA36I0C5_9DINO</name>
<dbReference type="AlphaFoldDB" id="A0AA36I0C5"/>
<keyword evidence="2 6" id="KW-0378">Hydrolase</keyword>
<keyword evidence="3" id="KW-0119">Carbohydrate metabolism</keyword>
<dbReference type="Proteomes" id="UP001178507">
    <property type="component" value="Unassembled WGS sequence"/>
</dbReference>
<dbReference type="InterPro" id="IPR017853">
    <property type="entry name" value="GH"/>
</dbReference>
<gene>
    <name evidence="8" type="ORF">EVOR1521_LOCUS6958</name>
</gene>
<keyword evidence="5" id="KW-0624">Polysaccharide degradation</keyword>
<evidence type="ECO:0000313" key="9">
    <source>
        <dbReference type="Proteomes" id="UP001178507"/>
    </source>
</evidence>
<evidence type="ECO:0000256" key="1">
    <source>
        <dbReference type="ARBA" id="ARBA00005641"/>
    </source>
</evidence>